<keyword evidence="4" id="KW-0547">Nucleotide-binding</keyword>
<evidence type="ECO:0000256" key="6">
    <source>
        <dbReference type="ARBA" id="ARBA00022842"/>
    </source>
</evidence>
<dbReference type="PANTHER" id="PTHR11136:SF0">
    <property type="entry name" value="DIHYDROFOLATE SYNTHETASE-RELATED"/>
    <property type="match status" value="1"/>
</dbReference>
<dbReference type="SUPFAM" id="SSF53244">
    <property type="entry name" value="MurD-like peptide ligases, peptide-binding domain"/>
    <property type="match status" value="1"/>
</dbReference>
<dbReference type="GeneID" id="25290867"/>
<name>A0A0D2JFR2_9EURO</name>
<dbReference type="GO" id="GO:0005739">
    <property type="term" value="C:mitochondrion"/>
    <property type="evidence" value="ECO:0007669"/>
    <property type="project" value="TreeGrafter"/>
</dbReference>
<reference evidence="8 9" key="1">
    <citation type="submission" date="2015-01" db="EMBL/GenBank/DDBJ databases">
        <title>The Genome Sequence of Rhinocladiella mackenzie CBS 650.93.</title>
        <authorList>
            <consortium name="The Broad Institute Genomics Platform"/>
            <person name="Cuomo C."/>
            <person name="de Hoog S."/>
            <person name="Gorbushina A."/>
            <person name="Stielow B."/>
            <person name="Teixiera M."/>
            <person name="Abouelleil A."/>
            <person name="Chapman S.B."/>
            <person name="Priest M."/>
            <person name="Young S.K."/>
            <person name="Wortman J."/>
            <person name="Nusbaum C."/>
            <person name="Birren B."/>
        </authorList>
    </citation>
    <scope>NUCLEOTIDE SEQUENCE [LARGE SCALE GENOMIC DNA]</scope>
    <source>
        <strain evidence="8 9">CBS 650.93</strain>
    </source>
</reference>
<dbReference type="VEuPathDB" id="FungiDB:Z518_02796"/>
<evidence type="ECO:0000256" key="3">
    <source>
        <dbReference type="ARBA" id="ARBA00022723"/>
    </source>
</evidence>
<evidence type="ECO:0000259" key="7">
    <source>
        <dbReference type="Pfam" id="PF08245"/>
    </source>
</evidence>
<dbReference type="Pfam" id="PF08245">
    <property type="entry name" value="Mur_ligase_M"/>
    <property type="match status" value="1"/>
</dbReference>
<dbReference type="InterPro" id="IPR001645">
    <property type="entry name" value="Folylpolyglutamate_synth"/>
</dbReference>
<dbReference type="InterPro" id="IPR018109">
    <property type="entry name" value="Folylpolyglutamate_synth_CS"/>
</dbReference>
<keyword evidence="3" id="KW-0479">Metal-binding</keyword>
<dbReference type="OrthoDB" id="5212574at2759"/>
<dbReference type="Gene3D" id="3.90.190.20">
    <property type="entry name" value="Mur ligase, C-terminal domain"/>
    <property type="match status" value="1"/>
</dbReference>
<proteinExistence type="inferred from homology"/>
<gene>
    <name evidence="8" type="ORF">Z518_02796</name>
</gene>
<evidence type="ECO:0000256" key="5">
    <source>
        <dbReference type="ARBA" id="ARBA00022840"/>
    </source>
</evidence>
<dbReference type="UniPathway" id="UPA00850"/>
<organism evidence="8 9">
    <name type="scientific">Rhinocladiella mackenziei CBS 650.93</name>
    <dbReference type="NCBI Taxonomy" id="1442369"/>
    <lineage>
        <taxon>Eukaryota</taxon>
        <taxon>Fungi</taxon>
        <taxon>Dikarya</taxon>
        <taxon>Ascomycota</taxon>
        <taxon>Pezizomycotina</taxon>
        <taxon>Eurotiomycetes</taxon>
        <taxon>Chaetothyriomycetidae</taxon>
        <taxon>Chaetothyriales</taxon>
        <taxon>Herpotrichiellaceae</taxon>
        <taxon>Rhinocladiella</taxon>
    </lineage>
</organism>
<sequence length="479" mass="52251">MINLGLQRISQLLNPLFTHHPTLPWKAVHIAGTNGKGSVASLISTFLANSGYKIGRFTSPPLIDRWDCIALNQHPVDRDRFLSIENNVKNRSVSQGLNASEFEILTAMAFQLFTDEEVDVAVVECGLGGRLDATNVLRPQDVLISVLTKVGLDHTEFLGDTVEAVAAEKAGIFKPGVPVVVDESNQMSVLTVVRDRLKELGWGSEGDEGRYLLSPERTAALDNALDRINLAKHQEQNVRTAYTAYELAELRLPPSNSSVKSTLETRSITVPSVDERLANTTHNLPFLISTAQSSLRGRLERLTLPAHLLPSNRGNESVPVLLDGMHNPQSAQALADYIGTHIRPRSTAPFTWVLSVKNDKDVRNILSILLKRSDNVVTCTFGPVDRMPWVKSMDATALAGIAREFTDGRVEVAPDGRVDEAIRSAVKVAGRGKDGEGGRDGQICIAGSLYLVSDVLRCVRDGETGSSRAEQDDFMSEPC</sequence>
<accession>A0A0D2JFR2</accession>
<keyword evidence="9" id="KW-1185">Reference proteome</keyword>
<dbReference type="InterPro" id="IPR036565">
    <property type="entry name" value="Mur-like_cat_sf"/>
</dbReference>
<feature type="domain" description="Mur ligase central" evidence="7">
    <location>
        <begin position="30"/>
        <end position="174"/>
    </location>
</feature>
<keyword evidence="5" id="KW-0067">ATP-binding</keyword>
<dbReference type="InterPro" id="IPR013221">
    <property type="entry name" value="Mur_ligase_cen"/>
</dbReference>
<evidence type="ECO:0000256" key="4">
    <source>
        <dbReference type="ARBA" id="ARBA00022741"/>
    </source>
</evidence>
<dbReference type="STRING" id="1442369.A0A0D2JFR2"/>
<protein>
    <recommendedName>
        <fullName evidence="7">Mur ligase central domain-containing protein</fullName>
    </recommendedName>
</protein>
<dbReference type="EMBL" id="KN847476">
    <property type="protein sequence ID" value="KIX08140.1"/>
    <property type="molecule type" value="Genomic_DNA"/>
</dbReference>
<evidence type="ECO:0000256" key="2">
    <source>
        <dbReference type="ARBA" id="ARBA00022598"/>
    </source>
</evidence>
<dbReference type="GO" id="GO:0005829">
    <property type="term" value="C:cytosol"/>
    <property type="evidence" value="ECO:0007669"/>
    <property type="project" value="TreeGrafter"/>
</dbReference>
<keyword evidence="6" id="KW-0460">Magnesium</keyword>
<comment type="similarity">
    <text evidence="1">Belongs to the folylpolyglutamate synthase family.</text>
</comment>
<dbReference type="GO" id="GO:0046872">
    <property type="term" value="F:metal ion binding"/>
    <property type="evidence" value="ECO:0007669"/>
    <property type="project" value="UniProtKB-KW"/>
</dbReference>
<evidence type="ECO:0000256" key="1">
    <source>
        <dbReference type="ARBA" id="ARBA00008276"/>
    </source>
</evidence>
<keyword evidence="2" id="KW-0436">Ligase</keyword>
<dbReference type="AlphaFoldDB" id="A0A0D2JFR2"/>
<dbReference type="InterPro" id="IPR036615">
    <property type="entry name" value="Mur_ligase_C_dom_sf"/>
</dbReference>
<dbReference type="RefSeq" id="XP_013275276.1">
    <property type="nucleotide sequence ID" value="XM_013419822.1"/>
</dbReference>
<dbReference type="GO" id="GO:0008841">
    <property type="term" value="F:dihydrofolate synthase activity"/>
    <property type="evidence" value="ECO:0007669"/>
    <property type="project" value="TreeGrafter"/>
</dbReference>
<dbReference type="NCBIfam" id="TIGR01499">
    <property type="entry name" value="folC"/>
    <property type="match status" value="1"/>
</dbReference>
<evidence type="ECO:0000313" key="9">
    <source>
        <dbReference type="Proteomes" id="UP000053617"/>
    </source>
</evidence>
<dbReference type="PANTHER" id="PTHR11136">
    <property type="entry name" value="FOLYLPOLYGLUTAMATE SYNTHASE-RELATED"/>
    <property type="match status" value="1"/>
</dbReference>
<dbReference type="HOGENOM" id="CLU_015869_2_0_1"/>
<dbReference type="GO" id="GO:0005524">
    <property type="term" value="F:ATP binding"/>
    <property type="evidence" value="ECO:0007669"/>
    <property type="project" value="UniProtKB-KW"/>
</dbReference>
<evidence type="ECO:0000313" key="8">
    <source>
        <dbReference type="EMBL" id="KIX08140.1"/>
    </source>
</evidence>
<dbReference type="Proteomes" id="UP000053617">
    <property type="component" value="Unassembled WGS sequence"/>
</dbReference>
<dbReference type="Gene3D" id="3.40.1190.10">
    <property type="entry name" value="Mur-like, catalytic domain"/>
    <property type="match status" value="1"/>
</dbReference>
<dbReference type="PROSITE" id="PS01012">
    <property type="entry name" value="FOLYLPOLYGLU_SYNT_2"/>
    <property type="match status" value="1"/>
</dbReference>
<dbReference type="GO" id="GO:0004326">
    <property type="term" value="F:tetrahydrofolylpolyglutamate synthase activity"/>
    <property type="evidence" value="ECO:0007669"/>
    <property type="project" value="InterPro"/>
</dbReference>
<dbReference type="SUPFAM" id="SSF53623">
    <property type="entry name" value="MurD-like peptide ligases, catalytic domain"/>
    <property type="match status" value="1"/>
</dbReference>